<comment type="caution">
    <text evidence="1">The sequence shown here is derived from an EMBL/GenBank/DDBJ whole genome shotgun (WGS) entry which is preliminary data.</text>
</comment>
<reference evidence="2" key="1">
    <citation type="journal article" date="2019" name="Int. J. Syst. Evol. Microbiol.">
        <title>The Global Catalogue of Microorganisms (GCM) 10K type strain sequencing project: providing services to taxonomists for standard genome sequencing and annotation.</title>
        <authorList>
            <consortium name="The Broad Institute Genomics Platform"/>
            <consortium name="The Broad Institute Genome Sequencing Center for Infectious Disease"/>
            <person name="Wu L."/>
            <person name="Ma J."/>
        </authorList>
    </citation>
    <scope>NUCLEOTIDE SEQUENCE [LARGE SCALE GENOMIC DNA]</scope>
    <source>
        <strain evidence="2">CGMCC 1.3240</strain>
    </source>
</reference>
<accession>A0ABW0VPM0</accession>
<gene>
    <name evidence="1" type="ORF">ACFPYJ_01630</name>
</gene>
<sequence length="50" mass="5499">MIKLFKGNSKELEAIKKMNGKVTRTEPTQKAIANYGKSYNKLIETVGGVA</sequence>
<evidence type="ECO:0000313" key="2">
    <source>
        <dbReference type="Proteomes" id="UP001596047"/>
    </source>
</evidence>
<dbReference type="RefSeq" id="WP_379186294.1">
    <property type="nucleotide sequence ID" value="NZ_JBHSOW010000007.1"/>
</dbReference>
<name>A0ABW0VPM0_9BACL</name>
<protein>
    <submittedName>
        <fullName evidence="1">Uncharacterized protein</fullName>
    </submittedName>
</protein>
<proteinExistence type="predicted"/>
<organism evidence="1 2">
    <name type="scientific">Paenibacillus solisilvae</name>
    <dbReference type="NCBI Taxonomy" id="2486751"/>
    <lineage>
        <taxon>Bacteria</taxon>
        <taxon>Bacillati</taxon>
        <taxon>Bacillota</taxon>
        <taxon>Bacilli</taxon>
        <taxon>Bacillales</taxon>
        <taxon>Paenibacillaceae</taxon>
        <taxon>Paenibacillus</taxon>
    </lineage>
</organism>
<keyword evidence="2" id="KW-1185">Reference proteome</keyword>
<dbReference type="Proteomes" id="UP001596047">
    <property type="component" value="Unassembled WGS sequence"/>
</dbReference>
<evidence type="ECO:0000313" key="1">
    <source>
        <dbReference type="EMBL" id="MFC5647835.1"/>
    </source>
</evidence>
<dbReference type="EMBL" id="JBHSOW010000007">
    <property type="protein sequence ID" value="MFC5647835.1"/>
    <property type="molecule type" value="Genomic_DNA"/>
</dbReference>